<keyword evidence="6" id="KW-0732">Signal</keyword>
<feature type="signal peptide" evidence="6">
    <location>
        <begin position="1"/>
        <end position="30"/>
    </location>
</feature>
<gene>
    <name evidence="9" type="ORF">EOE18_08875</name>
</gene>
<accession>A0A3S2VTJ2</accession>
<feature type="chain" id="PRO_5018545035" evidence="6">
    <location>
        <begin position="31"/>
        <end position="977"/>
    </location>
</feature>
<evidence type="ECO:0000313" key="9">
    <source>
        <dbReference type="EMBL" id="RVU05404.1"/>
    </source>
</evidence>
<evidence type="ECO:0000256" key="5">
    <source>
        <dbReference type="ARBA" id="ARBA00023049"/>
    </source>
</evidence>
<keyword evidence="4" id="KW-0862">Zinc</keyword>
<dbReference type="Gene3D" id="3.30.830.10">
    <property type="entry name" value="Metalloenzyme, LuxS/M16 peptidase-like"/>
    <property type="match status" value="4"/>
</dbReference>
<keyword evidence="10" id="KW-1185">Reference proteome</keyword>
<dbReference type="InterPro" id="IPR050626">
    <property type="entry name" value="Peptidase_M16"/>
</dbReference>
<dbReference type="InterPro" id="IPR011249">
    <property type="entry name" value="Metalloenz_LuxS/M16"/>
</dbReference>
<evidence type="ECO:0000256" key="1">
    <source>
        <dbReference type="ARBA" id="ARBA00007261"/>
    </source>
</evidence>
<dbReference type="OrthoDB" id="9811314at2"/>
<keyword evidence="3" id="KW-0378">Hydrolase</keyword>
<comment type="caution">
    <text evidence="9">The sequence shown here is derived from an EMBL/GenBank/DDBJ whole genome shotgun (WGS) entry which is preliminary data.</text>
</comment>
<dbReference type="AlphaFoldDB" id="A0A3S2VTJ2"/>
<dbReference type="GO" id="GO:0006508">
    <property type="term" value="P:proteolysis"/>
    <property type="evidence" value="ECO:0007669"/>
    <property type="project" value="UniProtKB-KW"/>
</dbReference>
<reference evidence="9 10" key="1">
    <citation type="submission" date="2019-01" db="EMBL/GenBank/DDBJ databases">
        <authorList>
            <person name="Chen W.-M."/>
        </authorList>
    </citation>
    <scope>NUCLEOTIDE SEQUENCE [LARGE SCALE GENOMIC DNA]</scope>
    <source>
        <strain evidence="9 10">FSY-9</strain>
    </source>
</reference>
<name>A0A3S2VTJ2_9SPHN</name>
<dbReference type="Pfam" id="PF05193">
    <property type="entry name" value="Peptidase_M16_C"/>
    <property type="match status" value="2"/>
</dbReference>
<dbReference type="GO" id="GO:0046872">
    <property type="term" value="F:metal ion binding"/>
    <property type="evidence" value="ECO:0007669"/>
    <property type="project" value="InterPro"/>
</dbReference>
<protein>
    <submittedName>
        <fullName evidence="9">Insulinase family protein</fullName>
    </submittedName>
</protein>
<evidence type="ECO:0000256" key="6">
    <source>
        <dbReference type="SAM" id="SignalP"/>
    </source>
</evidence>
<dbReference type="SUPFAM" id="SSF63411">
    <property type="entry name" value="LuxS/MPP-like metallohydrolase"/>
    <property type="match status" value="3"/>
</dbReference>
<sequence length="977" mass="105716">MTTIARPRSSITLALALALLVAVPAAPLLAQPEKSHIANSLPPLPKQDAPWLYKGSDVPHDREWYFGTLPNGLRWAVRYNQVPPGQVSIRVRIDAGAMHEKPEEAGFAHLIEHLVFRQSKYLGESQAIPTWQRLGASFGSDTNAETTATATTFKIDLPNASDASLDESMKLLSGMVIAPTLSESDIRTEAPIVLAEKRERGGTSERLMLAMRKLMAEGQPLADHATIGSEATINGAHEASVRAFHQRWYRPENAVVVIAGDADPRLMAALITRWFGDWRGQGAITAAPDFGAPKAPPANDPLAPVGNAQVMVEPSLPRSLLYGVLRPWHEKQDTVAYNQGLMLDQVAQMIVNRRLESRARSGATYLSAHVDQQSEARSVEGTFVTITPLDGRWDAALTEVRAIIADMLQAPPSEEEIARELAEINVIFESQVQQRALQAGGKLADDLVQAVDIHETVAAPAVVHDIFRKSLPMFTPQAVHDHAKALFEGKVLRGLYITPQDKEATSDALRKALAAKVVPDPRARASAKAISFAQLPPIGKPVEPVEVKPTGLLAIEEVAFANGVKAQLWPTKDDPGRVTVKVRFGAGWRAIEAGQNAYAALAGMALVSSGEGPLGQEELESISNGRKMGFEFRIEDGVFQFSADTRDEDLADQLYLFAAKFAMPRWDAAPVLRAKAAASTQFEAFNSSPGGVLERDLRFLQRGNDPRFAMATPDQMAKATPEGFRQMWEPILAQGPIEVQIYGDFNRAKGIDALKATFGALAPRAPIAPQVLSRSIANAAPTLQPVSRYHRGDANQAAAVISWPTSGGLAGVSESRQLDVLSQIFANRMLEALREKAGAAYAPQVAADWPIDVPDGGTITAMAQMQPDMVPQFFATADAIAADLAAKPVGADELALVIEPLRQQIARASTATGFFMGLVEGGTQDSARYKLPRGLLEDYTKVTPEQLQALARHWLQADRAFRLQVLPEAKGKTAKAD</sequence>
<dbReference type="EMBL" id="SACO01000005">
    <property type="protein sequence ID" value="RVU05404.1"/>
    <property type="molecule type" value="Genomic_DNA"/>
</dbReference>
<organism evidence="9 10">
    <name type="scientific">Novosphingobium umbonatum</name>
    <dbReference type="NCBI Taxonomy" id="1908524"/>
    <lineage>
        <taxon>Bacteria</taxon>
        <taxon>Pseudomonadati</taxon>
        <taxon>Pseudomonadota</taxon>
        <taxon>Alphaproteobacteria</taxon>
        <taxon>Sphingomonadales</taxon>
        <taxon>Sphingomonadaceae</taxon>
        <taxon>Novosphingobium</taxon>
    </lineage>
</organism>
<dbReference type="InterPro" id="IPR011765">
    <property type="entry name" value="Pept_M16_N"/>
</dbReference>
<dbReference type="Proteomes" id="UP000282837">
    <property type="component" value="Unassembled WGS sequence"/>
</dbReference>
<keyword evidence="2" id="KW-0645">Protease</keyword>
<dbReference type="PANTHER" id="PTHR43690">
    <property type="entry name" value="NARDILYSIN"/>
    <property type="match status" value="1"/>
</dbReference>
<evidence type="ECO:0000259" key="7">
    <source>
        <dbReference type="Pfam" id="PF00675"/>
    </source>
</evidence>
<dbReference type="PANTHER" id="PTHR43690:SF17">
    <property type="entry name" value="PROTEIN YHJJ"/>
    <property type="match status" value="1"/>
</dbReference>
<comment type="similarity">
    <text evidence="1">Belongs to the peptidase M16 family.</text>
</comment>
<dbReference type="GO" id="GO:0008237">
    <property type="term" value="F:metallopeptidase activity"/>
    <property type="evidence" value="ECO:0007669"/>
    <property type="project" value="UniProtKB-KW"/>
</dbReference>
<feature type="domain" description="Peptidase M16 C-terminal" evidence="8">
    <location>
        <begin position="737"/>
        <end position="898"/>
    </location>
</feature>
<evidence type="ECO:0000259" key="8">
    <source>
        <dbReference type="Pfam" id="PF05193"/>
    </source>
</evidence>
<dbReference type="Pfam" id="PF00675">
    <property type="entry name" value="Peptidase_M16"/>
    <property type="match status" value="1"/>
</dbReference>
<feature type="domain" description="Peptidase M16 C-terminal" evidence="8">
    <location>
        <begin position="240"/>
        <end position="421"/>
    </location>
</feature>
<evidence type="ECO:0000313" key="10">
    <source>
        <dbReference type="Proteomes" id="UP000282837"/>
    </source>
</evidence>
<evidence type="ECO:0000256" key="4">
    <source>
        <dbReference type="ARBA" id="ARBA00022833"/>
    </source>
</evidence>
<evidence type="ECO:0000256" key="2">
    <source>
        <dbReference type="ARBA" id="ARBA00022670"/>
    </source>
</evidence>
<evidence type="ECO:0000256" key="3">
    <source>
        <dbReference type="ARBA" id="ARBA00022801"/>
    </source>
</evidence>
<keyword evidence="5" id="KW-0482">Metalloprotease</keyword>
<feature type="domain" description="Peptidase M16 N-terminal" evidence="7">
    <location>
        <begin position="85"/>
        <end position="197"/>
    </location>
</feature>
<dbReference type="InterPro" id="IPR007863">
    <property type="entry name" value="Peptidase_M16_C"/>
</dbReference>
<proteinExistence type="inferred from homology"/>